<dbReference type="AlphaFoldDB" id="A0AAD5LJM0"/>
<dbReference type="GO" id="GO:0008234">
    <property type="term" value="F:cysteine-type peptidase activity"/>
    <property type="evidence" value="ECO:0007669"/>
    <property type="project" value="InterPro"/>
</dbReference>
<dbReference type="PANTHER" id="PTHR12411">
    <property type="entry name" value="CYSTEINE PROTEASE FAMILY C1-RELATED"/>
    <property type="match status" value="1"/>
</dbReference>
<dbReference type="Proteomes" id="UP001209570">
    <property type="component" value="Unassembled WGS sequence"/>
</dbReference>
<dbReference type="InterPro" id="IPR025660">
    <property type="entry name" value="Pept_his_AS"/>
</dbReference>
<accession>A0AAD5LJM0</accession>
<feature type="chain" id="PRO_5041986128" description="Peptidase C1A papain C-terminal domain-containing protein" evidence="3">
    <location>
        <begin position="26"/>
        <end position="373"/>
    </location>
</feature>
<dbReference type="SMART" id="SM00645">
    <property type="entry name" value="Pept_C1"/>
    <property type="match status" value="1"/>
</dbReference>
<dbReference type="EMBL" id="JAKCXM010000078">
    <property type="protein sequence ID" value="KAJ0403630.1"/>
    <property type="molecule type" value="Genomic_DNA"/>
</dbReference>
<dbReference type="InterPro" id="IPR038765">
    <property type="entry name" value="Papain-like_cys_pep_sf"/>
</dbReference>
<dbReference type="PROSITE" id="PS00639">
    <property type="entry name" value="THIOL_PROTEASE_HIS"/>
    <property type="match status" value="1"/>
</dbReference>
<dbReference type="InterPro" id="IPR013128">
    <property type="entry name" value="Peptidase_C1A"/>
</dbReference>
<dbReference type="GO" id="GO:0006508">
    <property type="term" value="P:proteolysis"/>
    <property type="evidence" value="ECO:0007669"/>
    <property type="project" value="InterPro"/>
</dbReference>
<dbReference type="CDD" id="cd02248">
    <property type="entry name" value="Peptidase_C1A"/>
    <property type="match status" value="1"/>
</dbReference>
<dbReference type="PROSITE" id="PS00139">
    <property type="entry name" value="THIOL_PROTEASE_CYS"/>
    <property type="match status" value="1"/>
</dbReference>
<dbReference type="InterPro" id="IPR000169">
    <property type="entry name" value="Pept_cys_AS"/>
</dbReference>
<dbReference type="SUPFAM" id="SSF54001">
    <property type="entry name" value="Cysteine proteinases"/>
    <property type="match status" value="1"/>
</dbReference>
<evidence type="ECO:0000313" key="5">
    <source>
        <dbReference type="EMBL" id="KAJ0403630.1"/>
    </source>
</evidence>
<comment type="caution">
    <text evidence="5">The sequence shown here is derived from an EMBL/GenBank/DDBJ whole genome shotgun (WGS) entry which is preliminary data.</text>
</comment>
<evidence type="ECO:0000256" key="1">
    <source>
        <dbReference type="ARBA" id="ARBA00008455"/>
    </source>
</evidence>
<proteinExistence type="inferred from homology"/>
<feature type="signal peptide" evidence="3">
    <location>
        <begin position="1"/>
        <end position="25"/>
    </location>
</feature>
<keyword evidence="2" id="KW-0865">Zymogen</keyword>
<name>A0AAD5LJM0_PYTIN</name>
<evidence type="ECO:0000313" key="6">
    <source>
        <dbReference type="Proteomes" id="UP001209570"/>
    </source>
</evidence>
<protein>
    <recommendedName>
        <fullName evidence="4">Peptidase C1A papain C-terminal domain-containing protein</fullName>
    </recommendedName>
</protein>
<dbReference type="Gene3D" id="3.90.70.10">
    <property type="entry name" value="Cysteine proteinases"/>
    <property type="match status" value="1"/>
</dbReference>
<evidence type="ECO:0000259" key="4">
    <source>
        <dbReference type="SMART" id="SM00645"/>
    </source>
</evidence>
<dbReference type="InterPro" id="IPR000668">
    <property type="entry name" value="Peptidase_C1A_C"/>
</dbReference>
<evidence type="ECO:0000256" key="3">
    <source>
        <dbReference type="SAM" id="SignalP"/>
    </source>
</evidence>
<keyword evidence="3" id="KW-0732">Signal</keyword>
<reference evidence="5" key="1">
    <citation type="submission" date="2021-12" db="EMBL/GenBank/DDBJ databases">
        <title>Prjna785345.</title>
        <authorList>
            <person name="Rujirawat T."/>
            <person name="Krajaejun T."/>
        </authorList>
    </citation>
    <scope>NUCLEOTIDE SEQUENCE</scope>
    <source>
        <strain evidence="5">Pi057C3</strain>
    </source>
</reference>
<dbReference type="Pfam" id="PF00112">
    <property type="entry name" value="Peptidase_C1"/>
    <property type="match status" value="1"/>
</dbReference>
<feature type="domain" description="Peptidase C1A papain C-terminal" evidence="4">
    <location>
        <begin position="155"/>
        <end position="372"/>
    </location>
</feature>
<dbReference type="PRINTS" id="PR00705">
    <property type="entry name" value="PAPAIN"/>
</dbReference>
<gene>
    <name evidence="5" type="ORF">P43SY_002445</name>
</gene>
<keyword evidence="6" id="KW-1185">Reference proteome</keyword>
<sequence>MKSASSLVLAGVVTLAVLSTSPAAASETVDSSRFLAEKEALKQELDAWKRSAAGQYAKRHGLYDEPKGTLQNASAVLDDQLRRLHLTKLHIEQAQRANPDAVFSVDSPFTLMTDAEFTKFIGSSFRRDADVFSAFKPSNSSGSGADDAEVPVAPLADKDWTASGCVAPVKQQGQCGSCWAFAAIAALESAYCLQGHELTTFSEQQVLSCDQASHGCDGGFPADGLQYVQQQGGVCRESDYAYESGQSGVAGQCGASSCSPVQLSIREVKSVPQSDAGLVAAVQQQPVAVGVAAGNPTWKQYKSGVVSTCASTQLDHAVVVVGVGGSGSATPFFKIRNSWGTAWGEQGYIRLKRGVAGAGTCGVIGPKSVVPML</sequence>
<organism evidence="5 6">
    <name type="scientific">Pythium insidiosum</name>
    <name type="common">Pythiosis disease agent</name>
    <dbReference type="NCBI Taxonomy" id="114742"/>
    <lineage>
        <taxon>Eukaryota</taxon>
        <taxon>Sar</taxon>
        <taxon>Stramenopiles</taxon>
        <taxon>Oomycota</taxon>
        <taxon>Peronosporomycetes</taxon>
        <taxon>Pythiales</taxon>
        <taxon>Pythiaceae</taxon>
        <taxon>Pythium</taxon>
    </lineage>
</organism>
<comment type="similarity">
    <text evidence="1">Belongs to the peptidase C1 family.</text>
</comment>
<evidence type="ECO:0000256" key="2">
    <source>
        <dbReference type="ARBA" id="ARBA00023145"/>
    </source>
</evidence>
<dbReference type="InterPro" id="IPR039417">
    <property type="entry name" value="Peptidase_C1A_papain-like"/>
</dbReference>